<gene>
    <name evidence="1" type="ORF">J1N35_001545</name>
</gene>
<protein>
    <submittedName>
        <fullName evidence="1">Uncharacterized protein</fullName>
    </submittedName>
</protein>
<dbReference type="EMBL" id="JAIQCV010000001">
    <property type="protein sequence ID" value="KAH1130167.1"/>
    <property type="molecule type" value="Genomic_DNA"/>
</dbReference>
<keyword evidence="2" id="KW-1185">Reference proteome</keyword>
<proteinExistence type="predicted"/>
<name>A0A9D3WHX2_9ROSI</name>
<dbReference type="Proteomes" id="UP000828251">
    <property type="component" value="Unassembled WGS sequence"/>
</dbReference>
<dbReference type="OrthoDB" id="10351991at2759"/>
<accession>A0A9D3WHX2</accession>
<comment type="caution">
    <text evidence="1">The sequence shown here is derived from an EMBL/GenBank/DDBJ whole genome shotgun (WGS) entry which is preliminary data.</text>
</comment>
<reference evidence="1 2" key="1">
    <citation type="journal article" date="2021" name="Plant Biotechnol. J.">
        <title>Multi-omics assisted identification of the key and species-specific regulatory components of drought-tolerant mechanisms in Gossypium stocksii.</title>
        <authorList>
            <person name="Yu D."/>
            <person name="Ke L."/>
            <person name="Zhang D."/>
            <person name="Wu Y."/>
            <person name="Sun Y."/>
            <person name="Mei J."/>
            <person name="Sun J."/>
            <person name="Sun Y."/>
        </authorList>
    </citation>
    <scope>NUCLEOTIDE SEQUENCE [LARGE SCALE GENOMIC DNA]</scope>
    <source>
        <strain evidence="2">cv. E1</strain>
        <tissue evidence="1">Leaf</tissue>
    </source>
</reference>
<evidence type="ECO:0000313" key="2">
    <source>
        <dbReference type="Proteomes" id="UP000828251"/>
    </source>
</evidence>
<sequence>MKTMELPSGRITRARAKRFQDAVTGYIARVWMEGLAEHQVTSLSSSICNVVHVDLARTCSKEFVTL</sequence>
<dbReference type="AlphaFoldDB" id="A0A9D3WHX2"/>
<organism evidence="1 2">
    <name type="scientific">Gossypium stocksii</name>
    <dbReference type="NCBI Taxonomy" id="47602"/>
    <lineage>
        <taxon>Eukaryota</taxon>
        <taxon>Viridiplantae</taxon>
        <taxon>Streptophyta</taxon>
        <taxon>Embryophyta</taxon>
        <taxon>Tracheophyta</taxon>
        <taxon>Spermatophyta</taxon>
        <taxon>Magnoliopsida</taxon>
        <taxon>eudicotyledons</taxon>
        <taxon>Gunneridae</taxon>
        <taxon>Pentapetalae</taxon>
        <taxon>rosids</taxon>
        <taxon>malvids</taxon>
        <taxon>Malvales</taxon>
        <taxon>Malvaceae</taxon>
        <taxon>Malvoideae</taxon>
        <taxon>Gossypium</taxon>
    </lineage>
</organism>
<evidence type="ECO:0000313" key="1">
    <source>
        <dbReference type="EMBL" id="KAH1130167.1"/>
    </source>
</evidence>